<dbReference type="Pfam" id="PF00248">
    <property type="entry name" value="Aldo_ket_red"/>
    <property type="match status" value="1"/>
</dbReference>
<keyword evidence="3" id="KW-0411">Iron-sulfur</keyword>
<dbReference type="PANTHER" id="PTHR43312:SF2">
    <property type="entry name" value="OXIDOREDUCTASE"/>
    <property type="match status" value="1"/>
</dbReference>
<dbReference type="GO" id="GO:0051536">
    <property type="term" value="F:iron-sulfur cluster binding"/>
    <property type="evidence" value="ECO:0007669"/>
    <property type="project" value="UniProtKB-KW"/>
</dbReference>
<dbReference type="Gene3D" id="3.20.20.100">
    <property type="entry name" value="NADP-dependent oxidoreductase domain"/>
    <property type="match status" value="1"/>
</dbReference>
<gene>
    <name evidence="5" type="ORF">HMPREF0581_1111</name>
</gene>
<dbReference type="Pfam" id="PF13187">
    <property type="entry name" value="Fer4_9"/>
    <property type="match status" value="1"/>
</dbReference>
<organism evidence="5 6">
    <name type="scientific">Mogibacterium timidum ATCC 33093</name>
    <dbReference type="NCBI Taxonomy" id="1401079"/>
    <lineage>
        <taxon>Bacteria</taxon>
        <taxon>Bacillati</taxon>
        <taxon>Bacillota</taxon>
        <taxon>Clostridia</taxon>
        <taxon>Peptostreptococcales</taxon>
        <taxon>Anaerovoracaceae</taxon>
        <taxon>Mogibacterium</taxon>
    </lineage>
</organism>
<name>X8ITI6_9FIRM</name>
<proteinExistence type="predicted"/>
<dbReference type="SUPFAM" id="SSF46548">
    <property type="entry name" value="alpha-helical ferredoxin"/>
    <property type="match status" value="1"/>
</dbReference>
<dbReference type="InterPro" id="IPR036812">
    <property type="entry name" value="NAD(P)_OxRdtase_dom_sf"/>
</dbReference>
<dbReference type="PROSITE" id="PS00198">
    <property type="entry name" value="4FE4S_FER_1"/>
    <property type="match status" value="1"/>
</dbReference>
<evidence type="ECO:0000313" key="6">
    <source>
        <dbReference type="Proteomes" id="UP000022645"/>
    </source>
</evidence>
<dbReference type="PROSITE" id="PS51379">
    <property type="entry name" value="4FE4S_FER_2"/>
    <property type="match status" value="1"/>
</dbReference>
<evidence type="ECO:0000256" key="2">
    <source>
        <dbReference type="ARBA" id="ARBA00023004"/>
    </source>
</evidence>
<sequence>MSAGERHGRGNETKEELQEILIAHPDAEFVQLQINYADWDNPAIQSRGVYEVARKYGKPIVVMEPLKGGLLANPPEQVTNILKDYAPEMSTASWGIRFAANLEGILVVLSGMSDASQMDDNISYMKDFKGLAADEEACLMKARDELARIPLIPCTTCNYCAKVCPTEIGISGSFTAKNIYTLFNNLERAKLQENWLVKGQGRKQAAECIKCGKCEQVCPQHIKIREELAVIAEEFGQKRQEN</sequence>
<dbReference type="EMBL" id="JALU01000016">
    <property type="protein sequence ID" value="EUC52489.1"/>
    <property type="molecule type" value="Genomic_DNA"/>
</dbReference>
<feature type="domain" description="4Fe-4S ferredoxin-type" evidence="4">
    <location>
        <begin position="199"/>
        <end position="227"/>
    </location>
</feature>
<dbReference type="SUPFAM" id="SSF51430">
    <property type="entry name" value="NAD(P)-linked oxidoreductase"/>
    <property type="match status" value="1"/>
</dbReference>
<protein>
    <submittedName>
        <fullName evidence="5">4Fe-4S dicluster domain protein</fullName>
    </submittedName>
</protein>
<evidence type="ECO:0000256" key="3">
    <source>
        <dbReference type="ARBA" id="ARBA00023014"/>
    </source>
</evidence>
<dbReference type="InterPro" id="IPR017900">
    <property type="entry name" value="4Fe4S_Fe_S_CS"/>
</dbReference>
<dbReference type="PATRIC" id="fig|1401079.3.peg.807"/>
<dbReference type="GO" id="GO:0046872">
    <property type="term" value="F:metal ion binding"/>
    <property type="evidence" value="ECO:0007669"/>
    <property type="project" value="UniProtKB-KW"/>
</dbReference>
<evidence type="ECO:0000256" key="1">
    <source>
        <dbReference type="ARBA" id="ARBA00022723"/>
    </source>
</evidence>
<evidence type="ECO:0000313" key="5">
    <source>
        <dbReference type="EMBL" id="EUC52489.1"/>
    </source>
</evidence>
<dbReference type="PANTHER" id="PTHR43312">
    <property type="entry name" value="D-THREO-ALDOSE 1-DEHYDROGENASE"/>
    <property type="match status" value="1"/>
</dbReference>
<keyword evidence="1" id="KW-0479">Metal-binding</keyword>
<dbReference type="InterPro" id="IPR053135">
    <property type="entry name" value="AKR2_Oxidoreductase"/>
</dbReference>
<dbReference type="InterPro" id="IPR023210">
    <property type="entry name" value="NADP_OxRdtase_dom"/>
</dbReference>
<evidence type="ECO:0000259" key="4">
    <source>
        <dbReference type="PROSITE" id="PS51379"/>
    </source>
</evidence>
<dbReference type="Gene3D" id="1.10.1060.10">
    <property type="entry name" value="Alpha-helical ferredoxin"/>
    <property type="match status" value="1"/>
</dbReference>
<reference evidence="5 6" key="1">
    <citation type="submission" date="2014-01" db="EMBL/GenBank/DDBJ databases">
        <authorList>
            <person name="Durkin A.S."/>
            <person name="McCorrison J."/>
            <person name="Torralba M."/>
            <person name="Gillis M."/>
            <person name="Haft D.H."/>
            <person name="Methe B."/>
            <person name="Sutton G."/>
            <person name="Nelson K.E."/>
        </authorList>
    </citation>
    <scope>NUCLEOTIDE SEQUENCE [LARGE SCALE GENOMIC DNA]</scope>
    <source>
        <strain evidence="5 6">ATCC 33093</strain>
    </source>
</reference>
<keyword evidence="2" id="KW-0408">Iron</keyword>
<dbReference type="Proteomes" id="UP000022645">
    <property type="component" value="Unassembled WGS sequence"/>
</dbReference>
<dbReference type="AlphaFoldDB" id="X8ITI6"/>
<comment type="caution">
    <text evidence="5">The sequence shown here is derived from an EMBL/GenBank/DDBJ whole genome shotgun (WGS) entry which is preliminary data.</text>
</comment>
<accession>X8ITI6</accession>
<dbReference type="InterPro" id="IPR017896">
    <property type="entry name" value="4Fe4S_Fe-S-bd"/>
</dbReference>
<dbReference type="InterPro" id="IPR009051">
    <property type="entry name" value="Helical_ferredxn"/>
</dbReference>